<dbReference type="InterPro" id="IPR036513">
    <property type="entry name" value="STAS_dom_sf"/>
</dbReference>
<dbReference type="AlphaFoldDB" id="A0A437J8F5"/>
<evidence type="ECO:0000313" key="2">
    <source>
        <dbReference type="Proteomes" id="UP000282977"/>
    </source>
</evidence>
<sequence>MITLETHDNLVRLHTVPVTDVHQLEREQKELTDAIVTMMRQTGTCNLLVICAELLPAALTDMLEHGIARLHILGVRHVAIVVSSALIRLQIKRVVQDAPGNSALFATEDEARAWLKERPR</sequence>
<reference evidence="1 2" key="1">
    <citation type="submission" date="2019-01" db="EMBL/GenBank/DDBJ databases">
        <authorList>
            <person name="Chen W.-M."/>
        </authorList>
    </citation>
    <scope>NUCLEOTIDE SEQUENCE [LARGE SCALE GENOMIC DNA]</scope>
    <source>
        <strain evidence="1 2">TLA-22</strain>
    </source>
</reference>
<comment type="caution">
    <text evidence="1">The sequence shown here is derived from an EMBL/GenBank/DDBJ whole genome shotgun (WGS) entry which is preliminary data.</text>
</comment>
<dbReference type="RefSeq" id="WP_127689777.1">
    <property type="nucleotide sequence ID" value="NZ_RZUL01000002.1"/>
</dbReference>
<dbReference type="Pfam" id="PF11964">
    <property type="entry name" value="SpoIIAA-like"/>
    <property type="match status" value="1"/>
</dbReference>
<gene>
    <name evidence="1" type="ORF">ENE74_05755</name>
</gene>
<name>A0A437J8F5_9SPHN</name>
<dbReference type="OrthoDB" id="7476755at2"/>
<accession>A0A437J8F5</accession>
<dbReference type="Proteomes" id="UP000282977">
    <property type="component" value="Unassembled WGS sequence"/>
</dbReference>
<dbReference type="InterPro" id="IPR021866">
    <property type="entry name" value="SpoIIAA-like"/>
</dbReference>
<protein>
    <submittedName>
        <fullName evidence="1">STAS/SEC14 domain-containing protein</fullName>
    </submittedName>
</protein>
<keyword evidence="2" id="KW-1185">Reference proteome</keyword>
<evidence type="ECO:0000313" key="1">
    <source>
        <dbReference type="EMBL" id="RVT41781.1"/>
    </source>
</evidence>
<organism evidence="1 2">
    <name type="scientific">Sphingobium algorifonticola</name>
    <dbReference type="NCBI Taxonomy" id="2008318"/>
    <lineage>
        <taxon>Bacteria</taxon>
        <taxon>Pseudomonadati</taxon>
        <taxon>Pseudomonadota</taxon>
        <taxon>Alphaproteobacteria</taxon>
        <taxon>Sphingomonadales</taxon>
        <taxon>Sphingomonadaceae</taxon>
        <taxon>Sphingobium</taxon>
    </lineage>
</organism>
<proteinExistence type="predicted"/>
<dbReference type="EMBL" id="RZUL01000002">
    <property type="protein sequence ID" value="RVT41781.1"/>
    <property type="molecule type" value="Genomic_DNA"/>
</dbReference>
<dbReference type="SUPFAM" id="SSF52091">
    <property type="entry name" value="SpoIIaa-like"/>
    <property type="match status" value="1"/>
</dbReference>